<gene>
    <name evidence="11" type="primary">rpoN</name>
    <name evidence="11" type="ORF">H1191_18135</name>
</gene>
<dbReference type="InterPro" id="IPR038709">
    <property type="entry name" value="RpoN_core-bd_sf"/>
</dbReference>
<comment type="similarity">
    <text evidence="1">Belongs to the sigma-54 factor family.</text>
</comment>
<dbReference type="PROSITE" id="PS50044">
    <property type="entry name" value="SIGMA54_3"/>
    <property type="match status" value="1"/>
</dbReference>
<dbReference type="GO" id="GO:0003677">
    <property type="term" value="F:DNA binding"/>
    <property type="evidence" value="ECO:0007669"/>
    <property type="project" value="UniProtKB-KW"/>
</dbReference>
<evidence type="ECO:0000259" key="9">
    <source>
        <dbReference type="Pfam" id="PF04552"/>
    </source>
</evidence>
<evidence type="ECO:0000313" key="11">
    <source>
        <dbReference type="EMBL" id="MBA4496192.1"/>
    </source>
</evidence>
<sequence>MALQMGYSLMQEQRLKLVMTPELRQAIQILQYSATDLLQYIQQEMTENPVLEFDEKSVATNEVEELNGLKHLGKSAPYSPAAASTEKENPIERVAAGPASLADALEAQLCDYDLDAKERNICLYLIRNLDEKGYLDIDSISVCKRFQIGEDEYERCLAVLHSMEPDGVGARSLSECIEIQLLRKENPNRLAIEIARDHLPAVADGKLRRIAHKLGVDVLEVQAAIDEIKSCNPRPGSSYPATSPRYVYPDVVVERVDGEYQVVLNEKDMPRLTINPRYQKLLAQKELYGEEAAAYLKNWMQSALWLVKGIEQRRDTIYRVADAIVSKQRGFLDKGLDYLKPLTLKQIAEELNLHESTISRATQHKYMQTPRGLFSFRFFFPSGLSTENGEDLSAKTVKMKIKQLIDEEDKEKPLSDQKISNQLQLEGIRISRRTVAKYREEMGIAASSARKRYT</sequence>
<evidence type="ECO:0000259" key="10">
    <source>
        <dbReference type="Pfam" id="PF04963"/>
    </source>
</evidence>
<dbReference type="InterPro" id="IPR007046">
    <property type="entry name" value="RNA_pol_sigma_54_core-bd"/>
</dbReference>
<evidence type="ECO:0000256" key="5">
    <source>
        <dbReference type="ARBA" id="ARBA00023015"/>
    </source>
</evidence>
<dbReference type="GO" id="GO:0006352">
    <property type="term" value="P:DNA-templated transcription initiation"/>
    <property type="evidence" value="ECO:0007669"/>
    <property type="project" value="InterPro"/>
</dbReference>
<keyword evidence="8" id="KW-0804">Transcription</keyword>
<dbReference type="Gene3D" id="1.10.10.1330">
    <property type="entry name" value="RNA polymerase sigma-54 factor, core-binding domain"/>
    <property type="match status" value="1"/>
</dbReference>
<keyword evidence="4" id="KW-0548">Nucleotidyltransferase</keyword>
<dbReference type="InterPro" id="IPR007634">
    <property type="entry name" value="RNA_pol_sigma_54_DNA-bd"/>
</dbReference>
<dbReference type="PROSITE" id="PS00718">
    <property type="entry name" value="SIGMA54_2"/>
    <property type="match status" value="1"/>
</dbReference>
<keyword evidence="3" id="KW-0808">Transferase</keyword>
<keyword evidence="12" id="KW-1185">Reference proteome</keyword>
<evidence type="ECO:0000256" key="2">
    <source>
        <dbReference type="ARBA" id="ARBA00022478"/>
    </source>
</evidence>
<accession>A0A7W1WUD4</accession>
<protein>
    <submittedName>
        <fullName evidence="11">RNA polymerase factor sigma-54</fullName>
    </submittedName>
</protein>
<reference evidence="11 12" key="1">
    <citation type="submission" date="2020-07" db="EMBL/GenBank/DDBJ databases">
        <authorList>
            <person name="Feng H."/>
        </authorList>
    </citation>
    <scope>NUCLEOTIDE SEQUENCE [LARGE SCALE GENOMIC DNA]</scope>
    <source>
        <strain evidence="12">s-10</strain>
    </source>
</reference>
<evidence type="ECO:0000256" key="8">
    <source>
        <dbReference type="ARBA" id="ARBA00023163"/>
    </source>
</evidence>
<comment type="caution">
    <text evidence="11">The sequence shown here is derived from an EMBL/GenBank/DDBJ whole genome shotgun (WGS) entry which is preliminary data.</text>
</comment>
<dbReference type="InterPro" id="IPR000394">
    <property type="entry name" value="RNA_pol_sigma_54"/>
</dbReference>
<keyword evidence="5" id="KW-0805">Transcription regulation</keyword>
<keyword evidence="6" id="KW-0731">Sigma factor</keyword>
<feature type="domain" description="RNA polymerase sigma factor 54 core-binding" evidence="10">
    <location>
        <begin position="91"/>
        <end position="278"/>
    </location>
</feature>
<dbReference type="PRINTS" id="PR00045">
    <property type="entry name" value="SIGMA54FCT"/>
</dbReference>
<dbReference type="EMBL" id="JACEIQ010000026">
    <property type="protein sequence ID" value="MBA4496192.1"/>
    <property type="molecule type" value="Genomic_DNA"/>
</dbReference>
<evidence type="ECO:0000256" key="7">
    <source>
        <dbReference type="ARBA" id="ARBA00023125"/>
    </source>
</evidence>
<evidence type="ECO:0000256" key="6">
    <source>
        <dbReference type="ARBA" id="ARBA00023082"/>
    </source>
</evidence>
<dbReference type="GO" id="GO:0016987">
    <property type="term" value="F:sigma factor activity"/>
    <property type="evidence" value="ECO:0007669"/>
    <property type="project" value="UniProtKB-KW"/>
</dbReference>
<name>A0A7W1WUD4_9BACL</name>
<keyword evidence="2" id="KW-0240">DNA-directed RNA polymerase</keyword>
<evidence type="ECO:0000313" key="12">
    <source>
        <dbReference type="Proteomes" id="UP000535491"/>
    </source>
</evidence>
<proteinExistence type="inferred from homology"/>
<evidence type="ECO:0000256" key="1">
    <source>
        <dbReference type="ARBA" id="ARBA00008798"/>
    </source>
</evidence>
<dbReference type="PANTHER" id="PTHR32248">
    <property type="entry name" value="RNA POLYMERASE SIGMA-54 FACTOR"/>
    <property type="match status" value="1"/>
</dbReference>
<evidence type="ECO:0000256" key="3">
    <source>
        <dbReference type="ARBA" id="ARBA00022679"/>
    </source>
</evidence>
<dbReference type="PANTHER" id="PTHR32248:SF4">
    <property type="entry name" value="RNA POLYMERASE SIGMA-54 FACTOR"/>
    <property type="match status" value="1"/>
</dbReference>
<dbReference type="Gene3D" id="1.10.10.60">
    <property type="entry name" value="Homeodomain-like"/>
    <property type="match status" value="1"/>
</dbReference>
<dbReference type="GO" id="GO:0001216">
    <property type="term" value="F:DNA-binding transcription activator activity"/>
    <property type="evidence" value="ECO:0007669"/>
    <property type="project" value="InterPro"/>
</dbReference>
<dbReference type="RefSeq" id="WP_181754388.1">
    <property type="nucleotide sequence ID" value="NZ_JACEIQ010000026.1"/>
</dbReference>
<dbReference type="Pfam" id="PF04963">
    <property type="entry name" value="Sigma54_CBD"/>
    <property type="match status" value="1"/>
</dbReference>
<dbReference type="GO" id="GO:0016779">
    <property type="term" value="F:nucleotidyltransferase activity"/>
    <property type="evidence" value="ECO:0007669"/>
    <property type="project" value="UniProtKB-KW"/>
</dbReference>
<keyword evidence="7" id="KW-0238">DNA-binding</keyword>
<dbReference type="AlphaFoldDB" id="A0A7W1WUD4"/>
<dbReference type="NCBIfam" id="TIGR02395">
    <property type="entry name" value="rpoN_sigma"/>
    <property type="match status" value="1"/>
</dbReference>
<dbReference type="PIRSF" id="PIRSF000774">
    <property type="entry name" value="RpoN"/>
    <property type="match status" value="1"/>
</dbReference>
<organism evidence="11 12">
    <name type="scientific">Paenactinomyces guangxiensis</name>
    <dbReference type="NCBI Taxonomy" id="1490290"/>
    <lineage>
        <taxon>Bacteria</taxon>
        <taxon>Bacillati</taxon>
        <taxon>Bacillota</taxon>
        <taxon>Bacilli</taxon>
        <taxon>Bacillales</taxon>
        <taxon>Thermoactinomycetaceae</taxon>
        <taxon>Paenactinomyces</taxon>
    </lineage>
</organism>
<feature type="domain" description="RNA polymerase sigma factor 54 DNA-binding" evidence="9">
    <location>
        <begin position="294"/>
        <end position="452"/>
    </location>
</feature>
<dbReference type="GO" id="GO:0000428">
    <property type="term" value="C:DNA-directed RNA polymerase complex"/>
    <property type="evidence" value="ECO:0007669"/>
    <property type="project" value="UniProtKB-KW"/>
</dbReference>
<dbReference type="Pfam" id="PF00309">
    <property type="entry name" value="Sigma54_AID"/>
    <property type="match status" value="1"/>
</dbReference>
<dbReference type="Pfam" id="PF04552">
    <property type="entry name" value="Sigma54_DBD"/>
    <property type="match status" value="1"/>
</dbReference>
<dbReference type="Proteomes" id="UP000535491">
    <property type="component" value="Unassembled WGS sequence"/>
</dbReference>
<evidence type="ECO:0000256" key="4">
    <source>
        <dbReference type="ARBA" id="ARBA00022695"/>
    </source>
</evidence>
<dbReference type="PROSITE" id="PS00717">
    <property type="entry name" value="SIGMA54_1"/>
    <property type="match status" value="1"/>
</dbReference>